<dbReference type="Proteomes" id="UP000595278">
    <property type="component" value="Chromosome"/>
</dbReference>
<sequence>MKYLLLLISTFLFSNIALANGNAVKLCTDMLKQRQEQAGTPNKITDKQANTYCQCIVPKLEKLQAASMPSQQELNNLYNQCMTKAGIKPTK</sequence>
<gene>
    <name evidence="2" type="ORF">JHT90_03660</name>
</gene>
<reference evidence="2 3" key="1">
    <citation type="submission" date="2021-01" db="EMBL/GenBank/DDBJ databases">
        <title>Entomomonas sp. F2A isolated from a house cricket (Acheta domesticus).</title>
        <authorList>
            <person name="Spergser J."/>
            <person name="Busse H.-J."/>
        </authorList>
    </citation>
    <scope>NUCLEOTIDE SEQUENCE [LARGE SCALE GENOMIC DNA]</scope>
    <source>
        <strain evidence="2 3">F2A</strain>
    </source>
</reference>
<dbReference type="AlphaFoldDB" id="A0A974NH36"/>
<name>A0A974NH36_9GAMM</name>
<feature type="chain" id="PRO_5036779779" evidence="1">
    <location>
        <begin position="20"/>
        <end position="91"/>
    </location>
</feature>
<keyword evidence="1" id="KW-0732">Signal</keyword>
<keyword evidence="3" id="KW-1185">Reference proteome</keyword>
<evidence type="ECO:0000313" key="3">
    <source>
        <dbReference type="Proteomes" id="UP000595278"/>
    </source>
</evidence>
<dbReference type="RefSeq" id="WP_201094252.1">
    <property type="nucleotide sequence ID" value="NZ_CP067393.1"/>
</dbReference>
<accession>A0A974NH36</accession>
<protein>
    <submittedName>
        <fullName evidence="2">Uncharacterized protein</fullName>
    </submittedName>
</protein>
<dbReference type="EMBL" id="CP067393">
    <property type="protein sequence ID" value="QQP86349.1"/>
    <property type="molecule type" value="Genomic_DNA"/>
</dbReference>
<dbReference type="KEGG" id="eaz:JHT90_03660"/>
<proteinExistence type="predicted"/>
<feature type="signal peptide" evidence="1">
    <location>
        <begin position="1"/>
        <end position="19"/>
    </location>
</feature>
<organism evidence="2 3">
    <name type="scientific">Entomomonas asaccharolytica</name>
    <dbReference type="NCBI Taxonomy" id="2785331"/>
    <lineage>
        <taxon>Bacteria</taxon>
        <taxon>Pseudomonadati</taxon>
        <taxon>Pseudomonadota</taxon>
        <taxon>Gammaproteobacteria</taxon>
        <taxon>Pseudomonadales</taxon>
        <taxon>Pseudomonadaceae</taxon>
        <taxon>Entomomonas</taxon>
    </lineage>
</organism>
<evidence type="ECO:0000313" key="2">
    <source>
        <dbReference type="EMBL" id="QQP86349.1"/>
    </source>
</evidence>
<evidence type="ECO:0000256" key="1">
    <source>
        <dbReference type="SAM" id="SignalP"/>
    </source>
</evidence>